<dbReference type="InterPro" id="IPR009384">
    <property type="entry name" value="SwrD-like"/>
</dbReference>
<proteinExistence type="predicted"/>
<dbReference type="RefSeq" id="WP_043884018.1">
    <property type="nucleotide sequence ID" value="NZ_ABXP02000075.1"/>
</dbReference>
<gene>
    <name evidence="1" type="ORF">CDSM653_01352</name>
</gene>
<accession>A0A0F5PLY8</accession>
<dbReference type="PANTHER" id="PTHR39185:SF1">
    <property type="entry name" value="SWARMING MOTILITY PROTEIN SWRD"/>
    <property type="match status" value="1"/>
</dbReference>
<sequence length="69" mass="8040">MIYVTKLNDEEFVVNADLIEFIEKTPDTVISLTTGKKIVVKETPEEVIERVIQYKRKIFAIERGKEVLE</sequence>
<dbReference type="Proteomes" id="UP000010146">
    <property type="component" value="Unassembled WGS sequence"/>
</dbReference>
<reference evidence="1 2" key="2">
    <citation type="journal article" date="2015" name="BMC Genomics">
        <title>Analysis of three genomes within the thermophilic bacterial species Caldanaerobacter subterraneus with a focus on carbon monoxide dehydrogenase evolution and hydrolase diversity.</title>
        <authorList>
            <person name="Sant'Anna F.H."/>
            <person name="Lebedinsky A.V."/>
            <person name="Sokolova T.G."/>
            <person name="Robb F.T."/>
            <person name="Gonzalez J.M."/>
        </authorList>
    </citation>
    <scope>NUCLEOTIDE SEQUENCE [LARGE SCALE GENOMIC DNA]</scope>
    <source>
        <strain evidence="1 2">DSM 12653</strain>
    </source>
</reference>
<comment type="caution">
    <text evidence="1">The sequence shown here is derived from an EMBL/GenBank/DDBJ whole genome shotgun (WGS) entry which is preliminary data.</text>
</comment>
<evidence type="ECO:0000313" key="2">
    <source>
        <dbReference type="Proteomes" id="UP000010146"/>
    </source>
</evidence>
<dbReference type="Pfam" id="PF06289">
    <property type="entry name" value="FlbD"/>
    <property type="match status" value="1"/>
</dbReference>
<dbReference type="EMBL" id="ABXP02000075">
    <property type="protein sequence ID" value="KKC29633.1"/>
    <property type="molecule type" value="Genomic_DNA"/>
</dbReference>
<name>A0A0F5PLY8_9THEO</name>
<reference evidence="1 2" key="1">
    <citation type="submission" date="2008-07" db="EMBL/GenBank/DDBJ databases">
        <authorList>
            <person name="Gonzalez J."/>
            <person name="Sokolova T."/>
            <person name="Ferriera S."/>
            <person name="Johnson J."/>
            <person name="Kravitz S."/>
            <person name="Beeson K."/>
            <person name="Sutton G."/>
            <person name="Rogers Y.-H."/>
            <person name="Friedman R."/>
            <person name="Frazier M."/>
            <person name="Venter J.C."/>
        </authorList>
    </citation>
    <scope>NUCLEOTIDE SEQUENCE [LARGE SCALE GENOMIC DNA]</scope>
    <source>
        <strain evidence="1 2">DSM 12653</strain>
    </source>
</reference>
<evidence type="ECO:0008006" key="3">
    <source>
        <dbReference type="Google" id="ProtNLM"/>
    </source>
</evidence>
<dbReference type="AlphaFoldDB" id="A0A0F5PLY8"/>
<protein>
    <recommendedName>
        <fullName evidence="3">Flagellar protein FlbD</fullName>
    </recommendedName>
</protein>
<organism evidence="1 2">
    <name type="scientific">Caldanaerobacter subterraneus subsp. pacificus DSM 12653</name>
    <dbReference type="NCBI Taxonomy" id="391606"/>
    <lineage>
        <taxon>Bacteria</taxon>
        <taxon>Bacillati</taxon>
        <taxon>Bacillota</taxon>
        <taxon>Clostridia</taxon>
        <taxon>Thermoanaerobacterales</taxon>
        <taxon>Thermoanaerobacteraceae</taxon>
        <taxon>Caldanaerobacter</taxon>
    </lineage>
</organism>
<dbReference type="PANTHER" id="PTHR39185">
    <property type="entry name" value="SWARMING MOTILITY PROTEIN SWRD"/>
    <property type="match status" value="1"/>
</dbReference>
<evidence type="ECO:0000313" key="1">
    <source>
        <dbReference type="EMBL" id="KKC29633.1"/>
    </source>
</evidence>
<reference evidence="2" key="3">
    <citation type="submission" date="2015-02" db="EMBL/GenBank/DDBJ databases">
        <title>Genome analysis of three genomes within the thermophilic hydrogenogenic bacterial species Caldanaerobacter subterraneus.</title>
        <authorList>
            <person name="Sant'Anna F.H."/>
            <person name="Lebedinsky A."/>
            <person name="Sokolova T."/>
            <person name="Robb F.T."/>
            <person name="Gonzalez J.M."/>
        </authorList>
    </citation>
    <scope>NUCLEOTIDE SEQUENCE [LARGE SCALE GENOMIC DNA]</scope>
    <source>
        <strain evidence="2">DSM 12653</strain>
    </source>
</reference>